<dbReference type="PANTHER" id="PTHR11469:SF1">
    <property type="entry name" value="GLUCOSE-6-PHOSPHATE ISOMERASE"/>
    <property type="match status" value="1"/>
</dbReference>
<dbReference type="GO" id="GO:0051156">
    <property type="term" value="P:glucose 6-phosphate metabolic process"/>
    <property type="evidence" value="ECO:0007669"/>
    <property type="project" value="TreeGrafter"/>
</dbReference>
<evidence type="ECO:0000256" key="1">
    <source>
        <dbReference type="ARBA" id="ARBA00022432"/>
    </source>
</evidence>
<reference evidence="4" key="1">
    <citation type="submission" date="2020-05" db="EMBL/GenBank/DDBJ databases">
        <authorList>
            <person name="Chiriac C."/>
            <person name="Salcher M."/>
            <person name="Ghai R."/>
            <person name="Kavagutti S V."/>
        </authorList>
    </citation>
    <scope>NUCLEOTIDE SEQUENCE</scope>
</reference>
<dbReference type="SUPFAM" id="SSF53697">
    <property type="entry name" value="SIS domain"/>
    <property type="match status" value="1"/>
</dbReference>
<dbReference type="GO" id="GO:0048029">
    <property type="term" value="F:monosaccharide binding"/>
    <property type="evidence" value="ECO:0007669"/>
    <property type="project" value="TreeGrafter"/>
</dbReference>
<dbReference type="PANTHER" id="PTHR11469">
    <property type="entry name" value="GLUCOSE-6-PHOSPHATE ISOMERASE"/>
    <property type="match status" value="1"/>
</dbReference>
<dbReference type="Pfam" id="PF00342">
    <property type="entry name" value="PGI"/>
    <property type="match status" value="1"/>
</dbReference>
<dbReference type="InterPro" id="IPR046348">
    <property type="entry name" value="SIS_dom_sf"/>
</dbReference>
<protein>
    <submittedName>
        <fullName evidence="4">Unannotated protein</fullName>
    </submittedName>
</protein>
<dbReference type="EMBL" id="CAEZTJ010000134">
    <property type="protein sequence ID" value="CAB4573581.1"/>
    <property type="molecule type" value="Genomic_DNA"/>
</dbReference>
<evidence type="ECO:0000256" key="2">
    <source>
        <dbReference type="ARBA" id="ARBA00023152"/>
    </source>
</evidence>
<dbReference type="GO" id="GO:0006096">
    <property type="term" value="P:glycolytic process"/>
    <property type="evidence" value="ECO:0007669"/>
    <property type="project" value="UniProtKB-KW"/>
</dbReference>
<keyword evidence="3" id="KW-0413">Isomerase</keyword>
<dbReference type="GO" id="GO:0004347">
    <property type="term" value="F:glucose-6-phosphate isomerase activity"/>
    <property type="evidence" value="ECO:0007669"/>
    <property type="project" value="InterPro"/>
</dbReference>
<name>A0A6J6EB36_9ZZZZ</name>
<keyword evidence="1" id="KW-0312">Gluconeogenesis</keyword>
<proteinExistence type="predicted"/>
<dbReference type="PROSITE" id="PS51463">
    <property type="entry name" value="P_GLUCOSE_ISOMERASE_3"/>
    <property type="match status" value="1"/>
</dbReference>
<sequence>MTFRLDPKISSIPLSDVLMRISERVAAKDATTWGESSEAAIRLGWVDLAETSRSLLPQLDSIAASARERMVEKVVLSGMGGSSLAPEVIAKTYKRESTRQLIVLDSTEPHFVQTRLEGDLSRTLFLISSKSGSTIETNSHLALILERLASQELDHRHHIIVITDPGSPLALTAEENGWRVVLGDPHVGGRFSALSAFGLVPAALIGIDPALLLDDAAEMIARIHEPAVKIATHLAEHRYLYFLDSKGSLPGLADWIEQLIAESTGKQGKGLLPIAVQSTSSSMSAPTVDLSTIIDAPLGAHFILWEWVTALLGHIYQVDPFDQPDVQATKTRTLEVLSERSAVVADTTLTPLEDLRVTIDAYLKGREYLAVCAFLDPIRDAEVASLRDRLEKVFHVPVAFGWGPRFLHSTGQFHKGGPKSGLFLSLTIDSDETVSVPGKDYDFTRLIRAQAEGDRRALVESGNPVISVHLRGADDVERLLTLFA</sequence>
<dbReference type="InterPro" id="IPR001672">
    <property type="entry name" value="G6P_Isomerase"/>
</dbReference>
<gene>
    <name evidence="4" type="ORF">UFOPK1650_00847</name>
</gene>
<keyword evidence="2" id="KW-0324">Glycolysis</keyword>
<organism evidence="4">
    <name type="scientific">freshwater metagenome</name>
    <dbReference type="NCBI Taxonomy" id="449393"/>
    <lineage>
        <taxon>unclassified sequences</taxon>
        <taxon>metagenomes</taxon>
        <taxon>ecological metagenomes</taxon>
    </lineage>
</organism>
<dbReference type="AlphaFoldDB" id="A0A6J6EB36"/>
<dbReference type="GO" id="GO:0005829">
    <property type="term" value="C:cytosol"/>
    <property type="evidence" value="ECO:0007669"/>
    <property type="project" value="TreeGrafter"/>
</dbReference>
<evidence type="ECO:0000313" key="4">
    <source>
        <dbReference type="EMBL" id="CAB4573581.1"/>
    </source>
</evidence>
<evidence type="ECO:0000256" key="3">
    <source>
        <dbReference type="ARBA" id="ARBA00023235"/>
    </source>
</evidence>
<dbReference type="GO" id="GO:0006094">
    <property type="term" value="P:gluconeogenesis"/>
    <property type="evidence" value="ECO:0007669"/>
    <property type="project" value="UniProtKB-KW"/>
</dbReference>
<accession>A0A6J6EB36</accession>
<dbReference type="Gene3D" id="3.40.50.10490">
    <property type="entry name" value="Glucose-6-phosphate isomerase like protein, domain 1"/>
    <property type="match status" value="2"/>
</dbReference>
<dbReference type="GO" id="GO:0097367">
    <property type="term" value="F:carbohydrate derivative binding"/>
    <property type="evidence" value="ECO:0007669"/>
    <property type="project" value="InterPro"/>
</dbReference>